<feature type="signal peptide" evidence="3">
    <location>
        <begin position="1"/>
        <end position="23"/>
    </location>
</feature>
<dbReference type="PRINTS" id="PR00705">
    <property type="entry name" value="PAPAIN"/>
</dbReference>
<dbReference type="InterPro" id="IPR013128">
    <property type="entry name" value="Peptidase_C1A"/>
</dbReference>
<keyword evidence="3" id="KW-0732">Signal</keyword>
<dbReference type="InterPro" id="IPR013201">
    <property type="entry name" value="Prot_inhib_I29"/>
</dbReference>
<dbReference type="SMART" id="SM00848">
    <property type="entry name" value="Inhibitor_I29"/>
    <property type="match status" value="1"/>
</dbReference>
<name>A0A5H2WY43_ACACA</name>
<dbReference type="AlphaFoldDB" id="A0A5H2WY43"/>
<dbReference type="CDD" id="cd02248">
    <property type="entry name" value="Peptidase_C1A"/>
    <property type="match status" value="1"/>
</dbReference>
<evidence type="ECO:0000313" key="6">
    <source>
        <dbReference type="EMBL" id="BBJ29175.1"/>
    </source>
</evidence>
<dbReference type="Pfam" id="PF08246">
    <property type="entry name" value="Inhibitor_I29"/>
    <property type="match status" value="1"/>
</dbReference>
<evidence type="ECO:0000259" key="5">
    <source>
        <dbReference type="SMART" id="SM00848"/>
    </source>
</evidence>
<dbReference type="GO" id="GO:0006508">
    <property type="term" value="P:proteolysis"/>
    <property type="evidence" value="ECO:0007669"/>
    <property type="project" value="InterPro"/>
</dbReference>
<dbReference type="InterPro" id="IPR000169">
    <property type="entry name" value="Pept_cys_AS"/>
</dbReference>
<dbReference type="Gene3D" id="3.90.70.10">
    <property type="entry name" value="Cysteine proteinases"/>
    <property type="match status" value="1"/>
</dbReference>
<dbReference type="PANTHER" id="PTHR12411">
    <property type="entry name" value="CYSTEINE PROTEASE FAMILY C1-RELATED"/>
    <property type="match status" value="1"/>
</dbReference>
<keyword evidence="2" id="KW-1015">Disulfide bond</keyword>
<comment type="similarity">
    <text evidence="1">Belongs to the peptidase C1 family.</text>
</comment>
<feature type="domain" description="Cathepsin propeptide inhibitor" evidence="5">
    <location>
        <begin position="32"/>
        <end position="87"/>
    </location>
</feature>
<reference evidence="6" key="1">
    <citation type="submission" date="2019-03" db="EMBL/GenBank/DDBJ databases">
        <title>Characteristics of Acanthamoeba castellanii cysteine proteases.</title>
        <authorList>
            <person name="Wu D."/>
            <person name="Cheng X.J."/>
            <person name="Feng M."/>
        </authorList>
    </citation>
    <scope>NUCLEOTIDE SEQUENCE</scope>
    <source>
        <strain evidence="6">ATCC 30011</strain>
    </source>
</reference>
<dbReference type="PROSITE" id="PS00639">
    <property type="entry name" value="THIOL_PROTEASE_HIS"/>
    <property type="match status" value="1"/>
</dbReference>
<evidence type="ECO:0000259" key="4">
    <source>
        <dbReference type="SMART" id="SM00645"/>
    </source>
</evidence>
<dbReference type="SUPFAM" id="SSF54001">
    <property type="entry name" value="Cysteine proteinases"/>
    <property type="match status" value="1"/>
</dbReference>
<dbReference type="Pfam" id="PF00112">
    <property type="entry name" value="Peptidase_C1"/>
    <property type="match status" value="1"/>
</dbReference>
<accession>A0A5H2WY43</accession>
<feature type="domain" description="Peptidase C1A papain C-terminal" evidence="4">
    <location>
        <begin position="115"/>
        <end position="331"/>
    </location>
</feature>
<protein>
    <submittedName>
        <fullName evidence="6">Cysteine proteinase</fullName>
    </submittedName>
</protein>
<sequence>MARVHYVLTVLAALAVLFIAAEAGTMTAEQQFRQFAAQYGKSYASEEFGERLRIFRDNLDRIDALNSANTGARYGINKFADLTPKEFKATYLKGARSAGQKKAAAPAKLDMTGPLPSQFDWRDKGAVTPTKDQGQCGSCWAFSVTEAIESQWFLSGRKLVSLAPQQIVDCDQGNGDYGCDGGDTPTAYEYVIKAGGLDTEESYPYTAEDGQCAFKPSAVGAKISNWTYITTTKNETEMQYGLASRGPLSICVDASSWQYYIGGVITSLCEDSLDHCVMITGYSVQEGWDFMKYDVWNIRNSWGEDWGYGGYLYVQRGSNLCGVGDEVTIPLV</sequence>
<evidence type="ECO:0000256" key="3">
    <source>
        <dbReference type="SAM" id="SignalP"/>
    </source>
</evidence>
<dbReference type="InterPro" id="IPR025660">
    <property type="entry name" value="Pept_his_AS"/>
</dbReference>
<dbReference type="EMBL" id="LC472813">
    <property type="protein sequence ID" value="BBJ29175.1"/>
    <property type="molecule type" value="mRNA"/>
</dbReference>
<dbReference type="FunFam" id="3.90.70.10:FF:000103">
    <property type="entry name" value="Hypothetical LOC496748"/>
    <property type="match status" value="1"/>
</dbReference>
<dbReference type="SMART" id="SM00645">
    <property type="entry name" value="Pept_C1"/>
    <property type="match status" value="1"/>
</dbReference>
<organism evidence="6">
    <name type="scientific">Acanthamoeba castellanii</name>
    <name type="common">Amoeba</name>
    <dbReference type="NCBI Taxonomy" id="5755"/>
    <lineage>
        <taxon>Eukaryota</taxon>
        <taxon>Amoebozoa</taxon>
        <taxon>Discosea</taxon>
        <taxon>Longamoebia</taxon>
        <taxon>Centramoebida</taxon>
        <taxon>Acanthamoebidae</taxon>
        <taxon>Acanthamoeba</taxon>
    </lineage>
</organism>
<dbReference type="InterPro" id="IPR038765">
    <property type="entry name" value="Papain-like_cys_pep_sf"/>
</dbReference>
<evidence type="ECO:0000256" key="2">
    <source>
        <dbReference type="ARBA" id="ARBA00023157"/>
    </source>
</evidence>
<dbReference type="VEuPathDB" id="AmoebaDB:ACA1_296310"/>
<evidence type="ECO:0000256" key="1">
    <source>
        <dbReference type="ARBA" id="ARBA00008455"/>
    </source>
</evidence>
<feature type="chain" id="PRO_5023887029" evidence="3">
    <location>
        <begin position="24"/>
        <end position="332"/>
    </location>
</feature>
<dbReference type="PROSITE" id="PS00139">
    <property type="entry name" value="THIOL_PROTEASE_CYS"/>
    <property type="match status" value="1"/>
</dbReference>
<proteinExistence type="evidence at transcript level"/>
<dbReference type="InterPro" id="IPR000668">
    <property type="entry name" value="Peptidase_C1A_C"/>
</dbReference>
<dbReference type="InterPro" id="IPR039417">
    <property type="entry name" value="Peptidase_C1A_papain-like"/>
</dbReference>
<dbReference type="GO" id="GO:0008234">
    <property type="term" value="F:cysteine-type peptidase activity"/>
    <property type="evidence" value="ECO:0007669"/>
    <property type="project" value="InterPro"/>
</dbReference>